<dbReference type="PROSITE" id="PS00893">
    <property type="entry name" value="NUDIX_BOX"/>
    <property type="match status" value="1"/>
</dbReference>
<dbReference type="SUPFAM" id="SSF55811">
    <property type="entry name" value="Nudix"/>
    <property type="match status" value="1"/>
</dbReference>
<dbReference type="InterPro" id="IPR015797">
    <property type="entry name" value="NUDIX_hydrolase-like_dom_sf"/>
</dbReference>
<dbReference type="AlphaFoldDB" id="A0A919J6K7"/>
<accession>A0A919J6K7</accession>
<protein>
    <recommendedName>
        <fullName evidence="5">Nudix hydrolase domain-containing protein</fullName>
    </recommendedName>
</protein>
<proteinExistence type="inferred from homology"/>
<reference evidence="6" key="1">
    <citation type="submission" date="2021-01" db="EMBL/GenBank/DDBJ databases">
        <title>Whole genome shotgun sequence of Actinoplanes ferrugineus NBRC 15555.</title>
        <authorList>
            <person name="Komaki H."/>
            <person name="Tamura T."/>
        </authorList>
    </citation>
    <scope>NUCLEOTIDE SEQUENCE</scope>
    <source>
        <strain evidence="6">NBRC 15555</strain>
    </source>
</reference>
<dbReference type="EMBL" id="BOMM01000052">
    <property type="protein sequence ID" value="GIE14232.1"/>
    <property type="molecule type" value="Genomic_DNA"/>
</dbReference>
<evidence type="ECO:0000256" key="4">
    <source>
        <dbReference type="RuleBase" id="RU003476"/>
    </source>
</evidence>
<evidence type="ECO:0000259" key="5">
    <source>
        <dbReference type="PROSITE" id="PS51462"/>
    </source>
</evidence>
<keyword evidence="7" id="KW-1185">Reference proteome</keyword>
<keyword evidence="3 4" id="KW-0378">Hydrolase</keyword>
<evidence type="ECO:0000313" key="7">
    <source>
        <dbReference type="Proteomes" id="UP000598174"/>
    </source>
</evidence>
<dbReference type="InterPro" id="IPR000086">
    <property type="entry name" value="NUDIX_hydrolase_dom"/>
</dbReference>
<dbReference type="PROSITE" id="PS51462">
    <property type="entry name" value="NUDIX"/>
    <property type="match status" value="1"/>
</dbReference>
<dbReference type="Proteomes" id="UP000598174">
    <property type="component" value="Unassembled WGS sequence"/>
</dbReference>
<dbReference type="RefSeq" id="WP_203820638.1">
    <property type="nucleotide sequence ID" value="NZ_BAAABP010000015.1"/>
</dbReference>
<evidence type="ECO:0000256" key="3">
    <source>
        <dbReference type="ARBA" id="ARBA00022801"/>
    </source>
</evidence>
<gene>
    <name evidence="6" type="ORF">Afe05nite_60720</name>
</gene>
<comment type="cofactor">
    <cofactor evidence="1">
        <name>Mg(2+)</name>
        <dbReference type="ChEBI" id="CHEBI:18420"/>
    </cofactor>
</comment>
<comment type="caution">
    <text evidence="6">The sequence shown here is derived from an EMBL/GenBank/DDBJ whole genome shotgun (WGS) entry which is preliminary data.</text>
</comment>
<evidence type="ECO:0000256" key="1">
    <source>
        <dbReference type="ARBA" id="ARBA00001946"/>
    </source>
</evidence>
<dbReference type="PANTHER" id="PTHR43046:SF2">
    <property type="entry name" value="8-OXO-DGTP DIPHOSPHATASE-RELATED"/>
    <property type="match status" value="1"/>
</dbReference>
<evidence type="ECO:0000313" key="6">
    <source>
        <dbReference type="EMBL" id="GIE14232.1"/>
    </source>
</evidence>
<dbReference type="PANTHER" id="PTHR43046">
    <property type="entry name" value="GDP-MANNOSE MANNOSYL HYDROLASE"/>
    <property type="match status" value="1"/>
</dbReference>
<dbReference type="InterPro" id="IPR020476">
    <property type="entry name" value="Nudix_hydrolase"/>
</dbReference>
<dbReference type="Gene3D" id="3.90.79.10">
    <property type="entry name" value="Nucleoside Triphosphate Pyrophosphohydrolase"/>
    <property type="match status" value="1"/>
</dbReference>
<sequence length="167" mass="18070">MSGYDKVRTAALAIVPGADATITFVHQERGPYAGHWLLPGGQVEFGESLPDAARRETLEESGCRIDKVTMTGVYEMRGQARNGPYHVIMFAFLADSPVELPARTTTDEGVGEIMQGDPAVVRPHPTVMRILNDAGVAQFDQAEIDELLERDGIAMLSIPTAGRTVFA</sequence>
<evidence type="ECO:0000256" key="2">
    <source>
        <dbReference type="ARBA" id="ARBA00005582"/>
    </source>
</evidence>
<dbReference type="CDD" id="cd02883">
    <property type="entry name" value="NUDIX_Hydrolase"/>
    <property type="match status" value="1"/>
</dbReference>
<feature type="domain" description="Nudix hydrolase" evidence="5">
    <location>
        <begin position="5"/>
        <end position="145"/>
    </location>
</feature>
<name>A0A919J6K7_9ACTN</name>
<comment type="similarity">
    <text evidence="2 4">Belongs to the Nudix hydrolase family.</text>
</comment>
<dbReference type="InterPro" id="IPR020084">
    <property type="entry name" value="NUDIX_hydrolase_CS"/>
</dbReference>
<dbReference type="PRINTS" id="PR00502">
    <property type="entry name" value="NUDIXFAMILY"/>
</dbReference>
<organism evidence="6 7">
    <name type="scientific">Paractinoplanes ferrugineus</name>
    <dbReference type="NCBI Taxonomy" id="113564"/>
    <lineage>
        <taxon>Bacteria</taxon>
        <taxon>Bacillati</taxon>
        <taxon>Actinomycetota</taxon>
        <taxon>Actinomycetes</taxon>
        <taxon>Micromonosporales</taxon>
        <taxon>Micromonosporaceae</taxon>
        <taxon>Paractinoplanes</taxon>
    </lineage>
</organism>
<dbReference type="GO" id="GO:0016787">
    <property type="term" value="F:hydrolase activity"/>
    <property type="evidence" value="ECO:0007669"/>
    <property type="project" value="UniProtKB-KW"/>
</dbReference>
<dbReference type="Pfam" id="PF00293">
    <property type="entry name" value="NUDIX"/>
    <property type="match status" value="1"/>
</dbReference>